<name>A0A2Z4Y3V9_SUMC1</name>
<feature type="region of interest" description="Disordered" evidence="1">
    <location>
        <begin position="247"/>
        <end position="312"/>
    </location>
</feature>
<gene>
    <name evidence="3" type="ORF">BRCON_0892</name>
</gene>
<evidence type="ECO:0000313" key="4">
    <source>
        <dbReference type="Proteomes" id="UP000262583"/>
    </source>
</evidence>
<organism evidence="3 4">
    <name type="scientific">Sumerlaea chitinivorans</name>
    <dbReference type="NCBI Taxonomy" id="2250252"/>
    <lineage>
        <taxon>Bacteria</taxon>
        <taxon>Candidatus Sumerlaeota</taxon>
        <taxon>Candidatus Sumerlaeia</taxon>
        <taxon>Candidatus Sumerlaeales</taxon>
        <taxon>Candidatus Sumerlaeaceae</taxon>
        <taxon>Candidatus Sumerlaea</taxon>
    </lineage>
</organism>
<keyword evidence="2" id="KW-1133">Transmembrane helix</keyword>
<dbReference type="AlphaFoldDB" id="A0A2Z4Y3V9"/>
<accession>A0A2Z4Y3V9</accession>
<dbReference type="InterPro" id="IPR041916">
    <property type="entry name" value="Anti_sigma_zinc_sf"/>
</dbReference>
<dbReference type="KEGG" id="schv:BRCON_0892"/>
<reference evidence="3 4" key="1">
    <citation type="submission" date="2018-05" db="EMBL/GenBank/DDBJ databases">
        <title>A metagenomic window into the 2 km-deep terrestrial subsurface aquifer revealed taxonomically and functionally diverse microbial community comprising novel uncultured bacterial lineages.</title>
        <authorList>
            <person name="Kadnikov V.V."/>
            <person name="Mardanov A.V."/>
            <person name="Beletsky A.V."/>
            <person name="Banks D."/>
            <person name="Pimenov N.V."/>
            <person name="Frank Y.A."/>
            <person name="Karnachuk O.V."/>
            <person name="Ravin N.V."/>
        </authorList>
    </citation>
    <scope>NUCLEOTIDE SEQUENCE [LARGE SCALE GENOMIC DNA]</scope>
    <source>
        <strain evidence="3">BY</strain>
    </source>
</reference>
<evidence type="ECO:0008006" key="5">
    <source>
        <dbReference type="Google" id="ProtNLM"/>
    </source>
</evidence>
<sequence>MRCAEVRLNLQEYRHGRLDSVMAEAIRKHLEHCIRCRRLYLEELSLAELLKKASEVPLPPTKYFEDVFVAARVRATLSSPREYESSARDNRLPNQTRPHSLLRQVLPLAASFIAGVVLTLFLTQLDPLLYHVQRGHPSTKAVIAHSPALQTGSSKGEDIGQATHVGESISGSPEGAVAPAAPTLASDSPKLAASAEPTRLSQPGREASSLRRLSKSPEPSGTSPDQVSSQHRLKGIATFPERLESFDSKMPERPDANVLPGSAAAPSLMPATKQSLSRRIEASALGGTGSKDQNEGTSQLMENKLQSEEASVGSSNDLADYLAAGDLVLAGKYEDAYRKFREIGERLPPTAFRVRALLRAGEIASQYLRDPNRAREVLTRCLQPEYAALIDETLRESIQRSFQALE</sequence>
<feature type="compositionally biased region" description="Polar residues" evidence="1">
    <location>
        <begin position="217"/>
        <end position="230"/>
    </location>
</feature>
<evidence type="ECO:0000256" key="2">
    <source>
        <dbReference type="SAM" id="Phobius"/>
    </source>
</evidence>
<feature type="transmembrane region" description="Helical" evidence="2">
    <location>
        <begin position="105"/>
        <end position="125"/>
    </location>
</feature>
<feature type="region of interest" description="Disordered" evidence="1">
    <location>
        <begin position="150"/>
        <end position="232"/>
    </location>
</feature>
<keyword evidence="2" id="KW-0472">Membrane</keyword>
<keyword evidence="2" id="KW-0812">Transmembrane</keyword>
<evidence type="ECO:0000313" key="3">
    <source>
        <dbReference type="EMBL" id="AXA35669.1"/>
    </source>
</evidence>
<dbReference type="Proteomes" id="UP000262583">
    <property type="component" value="Chromosome"/>
</dbReference>
<evidence type="ECO:0000256" key="1">
    <source>
        <dbReference type="SAM" id="MobiDB-lite"/>
    </source>
</evidence>
<protein>
    <recommendedName>
        <fullName evidence="5">Zinc-finger domain-containing protein</fullName>
    </recommendedName>
</protein>
<dbReference type="Gene3D" id="1.10.10.1320">
    <property type="entry name" value="Anti-sigma factor, zinc-finger domain"/>
    <property type="match status" value="1"/>
</dbReference>
<dbReference type="EMBL" id="CP030759">
    <property type="protein sequence ID" value="AXA35669.1"/>
    <property type="molecule type" value="Genomic_DNA"/>
</dbReference>
<proteinExistence type="predicted"/>